<dbReference type="AlphaFoldDB" id="A0A517LFJ7"/>
<name>A0A517LFJ7_9PEZI</name>
<accession>A0A517LFJ7</accession>
<sequence>MAFSALQTGKPALRFDFTTGSTESLGQVHIEILVVSDIEKDDTTLGSLDHVCSNGNKAQIHQDKLDYGKVR</sequence>
<reference evidence="1 2" key="1">
    <citation type="submission" date="2019-07" db="EMBL/GenBank/DDBJ databases">
        <title>Finished genome of Venturia effusa.</title>
        <authorList>
            <person name="Young C.A."/>
            <person name="Cox M.P."/>
            <person name="Ganley A.R.D."/>
            <person name="David W.J."/>
        </authorList>
    </citation>
    <scope>NUCLEOTIDE SEQUENCE [LARGE SCALE GENOMIC DNA]</scope>
    <source>
        <strain evidence="2">albino</strain>
    </source>
</reference>
<evidence type="ECO:0000313" key="1">
    <source>
        <dbReference type="EMBL" id="QDS74409.1"/>
    </source>
</evidence>
<gene>
    <name evidence="1" type="ORF">FKW77_005805</name>
</gene>
<organism evidence="1 2">
    <name type="scientific">Venturia effusa</name>
    <dbReference type="NCBI Taxonomy" id="50376"/>
    <lineage>
        <taxon>Eukaryota</taxon>
        <taxon>Fungi</taxon>
        <taxon>Dikarya</taxon>
        <taxon>Ascomycota</taxon>
        <taxon>Pezizomycotina</taxon>
        <taxon>Dothideomycetes</taxon>
        <taxon>Pleosporomycetidae</taxon>
        <taxon>Venturiales</taxon>
        <taxon>Venturiaceae</taxon>
        <taxon>Venturia</taxon>
    </lineage>
</organism>
<dbReference type="Proteomes" id="UP000316270">
    <property type="component" value="Chromosome 11"/>
</dbReference>
<evidence type="ECO:0000313" key="2">
    <source>
        <dbReference type="Proteomes" id="UP000316270"/>
    </source>
</evidence>
<keyword evidence="2" id="KW-1185">Reference proteome</keyword>
<protein>
    <submittedName>
        <fullName evidence="1">Uncharacterized protein</fullName>
    </submittedName>
</protein>
<dbReference type="EMBL" id="CP042195">
    <property type="protein sequence ID" value="QDS74409.1"/>
    <property type="molecule type" value="Genomic_DNA"/>
</dbReference>
<proteinExistence type="predicted"/>